<organism evidence="1 2">
    <name type="scientific">Burkholderia plantarii</name>
    <dbReference type="NCBI Taxonomy" id="41899"/>
    <lineage>
        <taxon>Bacteria</taxon>
        <taxon>Pseudomonadati</taxon>
        <taxon>Pseudomonadota</taxon>
        <taxon>Betaproteobacteria</taxon>
        <taxon>Burkholderiales</taxon>
        <taxon>Burkholderiaceae</taxon>
        <taxon>Burkholderia</taxon>
    </lineage>
</organism>
<dbReference type="RefSeq" id="WP_042628995.1">
    <property type="nucleotide sequence ID" value="NZ_BSTO01000006.1"/>
</dbReference>
<dbReference type="KEGG" id="bgp:BGL_2c27280"/>
<name>A0A0B6RZJ4_BURPL</name>
<gene>
    <name evidence="1" type="ORF">BGL_2c27280</name>
</gene>
<proteinExistence type="predicted"/>
<reference evidence="2" key="1">
    <citation type="submission" date="2011-03" db="EMBL/GenBank/DDBJ databases">
        <authorList>
            <person name="Voget S."/>
            <person name="Streit W.R."/>
            <person name="Jaeger K.E."/>
            <person name="Daniel R."/>
        </authorList>
    </citation>
    <scope>NUCLEOTIDE SEQUENCE [LARGE SCALE GENOMIC DNA]</scope>
    <source>
        <strain evidence="2">PG1</strain>
    </source>
</reference>
<dbReference type="OrthoDB" id="9006088at2"/>
<accession>A0A0B6RZJ4</accession>
<dbReference type="EMBL" id="CP002581">
    <property type="protein sequence ID" value="AJK50782.1"/>
    <property type="molecule type" value="Genomic_DNA"/>
</dbReference>
<dbReference type="Proteomes" id="UP000031838">
    <property type="component" value="Chromosome 2"/>
</dbReference>
<evidence type="ECO:0000313" key="1">
    <source>
        <dbReference type="EMBL" id="AJK50782.1"/>
    </source>
</evidence>
<evidence type="ECO:0000313" key="2">
    <source>
        <dbReference type="Proteomes" id="UP000031838"/>
    </source>
</evidence>
<dbReference type="HOGENOM" id="CLU_1718863_0_0_4"/>
<reference evidence="1 2" key="2">
    <citation type="journal article" date="2016" name="Appl. Microbiol. Biotechnol.">
        <title>Mutations improving production and secretion of extracellular lipase by Burkholderia glumae PG1.</title>
        <authorList>
            <person name="Knapp A."/>
            <person name="Voget S."/>
            <person name="Gao R."/>
            <person name="Zaburannyi N."/>
            <person name="Krysciak D."/>
            <person name="Breuer M."/>
            <person name="Hauer B."/>
            <person name="Streit W.R."/>
            <person name="Muller R."/>
            <person name="Daniel R."/>
            <person name="Jaeger K.E."/>
        </authorList>
    </citation>
    <scope>NUCLEOTIDE SEQUENCE [LARGE SCALE GENOMIC DNA]</scope>
    <source>
        <strain evidence="1 2">PG1</strain>
    </source>
</reference>
<dbReference type="AlphaFoldDB" id="A0A0B6RZJ4"/>
<sequence length="152" mass="17507">MLTYAIQKTGYDYEQLDPQGSVDYDGFIHALERFPWAGQLAQWNDEQSGPLPALVLQDAEARRELWISALGTTLGDSFQLNAVSMREKKGWFGMGKPKADREVVTFEVQARGDVDRLCRLFCDGEYAQLDEDVARLAERSREAEEERRRRRM</sequence>
<dbReference type="KEGG" id="bpla:bpln_2g27310"/>
<keyword evidence="2" id="KW-1185">Reference proteome</keyword>
<protein>
    <submittedName>
        <fullName evidence="1">Uncharacterized protein</fullName>
    </submittedName>
</protein>